<protein>
    <submittedName>
        <fullName evidence="2">Uncharacterized protein</fullName>
    </submittedName>
</protein>
<evidence type="ECO:0000313" key="2">
    <source>
        <dbReference type="EMBL" id="NEU71843.1"/>
    </source>
</evidence>
<sequence length="250" mass="26965">MKSLFKFPPKKGVIIGSTIVLVSLLSATPSYAISLNINSFFNSVLNKFNSYFEETKSELTAAINEKWGGLKNEAKTATNTSTGTMGLPDPVSGADLLKDQLKDKGSWNESNTVEGAVAAGNKLERETTRATVESILGEAGQERTKNEIEATQETVADAQDLAKGAQDMDASQNILKVIAAQNAQIVSMLGQSRTDGLQQRHDAQQTNLMLSQIAEQGASDRRRQNLMLDGITAQYMEIAGFSSLKTTADK</sequence>
<comment type="caution">
    <text evidence="2">The sequence shown here is derived from an EMBL/GenBank/DDBJ whole genome shotgun (WGS) entry which is preliminary data.</text>
</comment>
<accession>A0A846H406</accession>
<dbReference type="EMBL" id="JTCM02000005">
    <property type="protein sequence ID" value="NEU71843.1"/>
    <property type="molecule type" value="Genomic_DNA"/>
</dbReference>
<dbReference type="Proteomes" id="UP000031549">
    <property type="component" value="Unassembled WGS sequence"/>
</dbReference>
<evidence type="ECO:0000313" key="3">
    <source>
        <dbReference type="Proteomes" id="UP000031549"/>
    </source>
</evidence>
<organism evidence="2 3">
    <name type="scientific">Hassallia byssoidea VB512170</name>
    <dbReference type="NCBI Taxonomy" id="1304833"/>
    <lineage>
        <taxon>Bacteria</taxon>
        <taxon>Bacillati</taxon>
        <taxon>Cyanobacteriota</taxon>
        <taxon>Cyanophyceae</taxon>
        <taxon>Nostocales</taxon>
        <taxon>Tolypothrichaceae</taxon>
        <taxon>Hassallia</taxon>
    </lineage>
</organism>
<proteinExistence type="predicted"/>
<keyword evidence="3" id="KW-1185">Reference proteome</keyword>
<gene>
    <name evidence="2" type="ORF">PI95_004440</name>
</gene>
<name>A0A846H406_9CYAN</name>
<dbReference type="AlphaFoldDB" id="A0A846H406"/>
<feature type="coiled-coil region" evidence="1">
    <location>
        <begin position="141"/>
        <end position="168"/>
    </location>
</feature>
<evidence type="ECO:0000256" key="1">
    <source>
        <dbReference type="SAM" id="Coils"/>
    </source>
</evidence>
<reference evidence="2 3" key="1">
    <citation type="journal article" date="2015" name="Genome Announc.">
        <title>Draft Genome Sequence of Cyanobacterium Hassallia byssoidea Strain VB512170, Isolated from Monuments in India.</title>
        <authorList>
            <person name="Singh D."/>
            <person name="Chandrababunaidu M.M."/>
            <person name="Panda A."/>
            <person name="Sen D."/>
            <person name="Bhattacharyya S."/>
            <person name="Adhikary S.P."/>
            <person name="Tripathy S."/>
        </authorList>
    </citation>
    <scope>NUCLEOTIDE SEQUENCE [LARGE SCALE GENOMIC DNA]</scope>
    <source>
        <strain evidence="2 3">VB512170</strain>
    </source>
</reference>
<keyword evidence="1" id="KW-0175">Coiled coil</keyword>
<dbReference type="RefSeq" id="WP_039744762.1">
    <property type="nucleotide sequence ID" value="NZ_JTCM02000005.1"/>
</dbReference>